<dbReference type="AlphaFoldDB" id="A0A0N5CCU5"/>
<evidence type="ECO:0000313" key="1">
    <source>
        <dbReference type="Proteomes" id="UP000046392"/>
    </source>
</evidence>
<proteinExistence type="predicted"/>
<reference evidence="2" key="1">
    <citation type="submission" date="2017-02" db="UniProtKB">
        <authorList>
            <consortium name="WormBaseParasite"/>
        </authorList>
    </citation>
    <scope>IDENTIFICATION</scope>
</reference>
<dbReference type="Proteomes" id="UP000046392">
    <property type="component" value="Unplaced"/>
</dbReference>
<keyword evidence="1" id="KW-1185">Reference proteome</keyword>
<dbReference type="WBParaSite" id="SPAL_0001569500.1">
    <property type="protein sequence ID" value="SPAL_0001569500.1"/>
    <property type="gene ID" value="SPAL_0001569500"/>
</dbReference>
<name>A0A0N5CCU5_STREA</name>
<organism evidence="1 2">
    <name type="scientific">Strongyloides papillosus</name>
    <name type="common">Intestinal threadworm</name>
    <dbReference type="NCBI Taxonomy" id="174720"/>
    <lineage>
        <taxon>Eukaryota</taxon>
        <taxon>Metazoa</taxon>
        <taxon>Ecdysozoa</taxon>
        <taxon>Nematoda</taxon>
        <taxon>Chromadorea</taxon>
        <taxon>Rhabditida</taxon>
        <taxon>Tylenchina</taxon>
        <taxon>Panagrolaimomorpha</taxon>
        <taxon>Strongyloidoidea</taxon>
        <taxon>Strongyloididae</taxon>
        <taxon>Strongyloides</taxon>
    </lineage>
</organism>
<protein>
    <submittedName>
        <fullName evidence="2">Uncharacterized protein</fullName>
    </submittedName>
</protein>
<sequence length="73" mass="8387">MRRSYTADLKLKALMFAEIHGTRAAAFKHDCLESLHHQNMPQFCVMACKILVPKTNALTTRPLRLEGELLIEY</sequence>
<evidence type="ECO:0000313" key="2">
    <source>
        <dbReference type="WBParaSite" id="SPAL_0001569500.1"/>
    </source>
</evidence>
<accession>A0A0N5CCU5</accession>